<name>A0ABW7VLD9_STROI</name>
<dbReference type="EMBL" id="JBIRWM010000032">
    <property type="protein sequence ID" value="MFI2162172.1"/>
    <property type="molecule type" value="Genomic_DNA"/>
</dbReference>
<dbReference type="Proteomes" id="UP001611397">
    <property type="component" value="Unassembled WGS sequence"/>
</dbReference>
<organism evidence="1 2">
    <name type="scientific">Streptomyces olivaceoviridis</name>
    <name type="common">Streptomyces corchorusii</name>
    <dbReference type="NCBI Taxonomy" id="1921"/>
    <lineage>
        <taxon>Bacteria</taxon>
        <taxon>Bacillati</taxon>
        <taxon>Actinomycetota</taxon>
        <taxon>Actinomycetes</taxon>
        <taxon>Kitasatosporales</taxon>
        <taxon>Streptomycetaceae</taxon>
        <taxon>Streptomyces</taxon>
    </lineage>
</organism>
<comment type="caution">
    <text evidence="1">The sequence shown here is derived from an EMBL/GenBank/DDBJ whole genome shotgun (WGS) entry which is preliminary data.</text>
</comment>
<evidence type="ECO:0000313" key="2">
    <source>
        <dbReference type="Proteomes" id="UP001611397"/>
    </source>
</evidence>
<dbReference type="RefSeq" id="WP_159061806.1">
    <property type="nucleotide sequence ID" value="NZ_JBEXLW010000029.1"/>
</dbReference>
<protein>
    <submittedName>
        <fullName evidence="1">Uncharacterized protein</fullName>
    </submittedName>
</protein>
<keyword evidence="2" id="KW-1185">Reference proteome</keyword>
<evidence type="ECO:0000313" key="1">
    <source>
        <dbReference type="EMBL" id="MFI2162172.1"/>
    </source>
</evidence>
<accession>A0ABW7VLD9</accession>
<reference evidence="1 2" key="1">
    <citation type="submission" date="2024-10" db="EMBL/GenBank/DDBJ databases">
        <title>The Natural Products Discovery Center: Release of the First 8490 Sequenced Strains for Exploring Actinobacteria Biosynthetic Diversity.</title>
        <authorList>
            <person name="Kalkreuter E."/>
            <person name="Kautsar S.A."/>
            <person name="Yang D."/>
            <person name="Bader C.D."/>
            <person name="Teijaro C.N."/>
            <person name="Fluegel L."/>
            <person name="Davis C.M."/>
            <person name="Simpson J.R."/>
            <person name="Lauterbach L."/>
            <person name="Steele A.D."/>
            <person name="Gui C."/>
            <person name="Meng S."/>
            <person name="Li G."/>
            <person name="Viehrig K."/>
            <person name="Ye F."/>
            <person name="Su P."/>
            <person name="Kiefer A.F."/>
            <person name="Nichols A."/>
            <person name="Cepeda A.J."/>
            <person name="Yan W."/>
            <person name="Fan B."/>
            <person name="Jiang Y."/>
            <person name="Adhikari A."/>
            <person name="Zheng C.-J."/>
            <person name="Schuster L."/>
            <person name="Cowan T.M."/>
            <person name="Smanski M.J."/>
            <person name="Chevrette M.G."/>
            <person name="De Carvalho L.P.S."/>
            <person name="Shen B."/>
        </authorList>
    </citation>
    <scope>NUCLEOTIDE SEQUENCE [LARGE SCALE GENOMIC DNA]</scope>
    <source>
        <strain evidence="1 2">NPDC020295</strain>
    </source>
</reference>
<proteinExistence type="predicted"/>
<gene>
    <name evidence="1" type="ORF">ACH49L_42165</name>
</gene>
<sequence>MRVEDVGITFPPEGTVNMPGEPFGVDTFPHRASGVGTMRNVIHIEE</sequence>